<proteinExistence type="predicted"/>
<dbReference type="EMBL" id="LLXH01002583">
    <property type="protein sequence ID" value="PKC55476.1"/>
    <property type="molecule type" value="Genomic_DNA"/>
</dbReference>
<feature type="region of interest" description="Disordered" evidence="1">
    <location>
        <begin position="49"/>
        <end position="99"/>
    </location>
</feature>
<sequence>MPDTSESIEDQLIEIEILEAPNTPKHQSIAAAQQKELISILSAKATPFTPKGKQKQVSYADMVKQDLKDDKKKRKTAPISKANNSQSLSKTNKKQPATLSPKTICTVMTGYMLTNKNLI</sequence>
<feature type="compositionally biased region" description="Polar residues" evidence="1">
    <location>
        <begin position="81"/>
        <end position="99"/>
    </location>
</feature>
<dbReference type="VEuPathDB" id="FungiDB:RhiirA1_475547"/>
<evidence type="ECO:0000313" key="3">
    <source>
        <dbReference type="Proteomes" id="UP000232688"/>
    </source>
</evidence>
<organism evidence="2 3">
    <name type="scientific">Rhizophagus irregularis</name>
    <dbReference type="NCBI Taxonomy" id="588596"/>
    <lineage>
        <taxon>Eukaryota</taxon>
        <taxon>Fungi</taxon>
        <taxon>Fungi incertae sedis</taxon>
        <taxon>Mucoromycota</taxon>
        <taxon>Glomeromycotina</taxon>
        <taxon>Glomeromycetes</taxon>
        <taxon>Glomerales</taxon>
        <taxon>Glomeraceae</taxon>
        <taxon>Rhizophagus</taxon>
    </lineage>
</organism>
<protein>
    <submittedName>
        <fullName evidence="2">Uncharacterized protein</fullName>
    </submittedName>
</protein>
<dbReference type="Proteomes" id="UP000232688">
    <property type="component" value="Unassembled WGS sequence"/>
</dbReference>
<reference evidence="2 3" key="1">
    <citation type="submission" date="2017-10" db="EMBL/GenBank/DDBJ databases">
        <title>Extensive intraspecific genome diversity in a model arbuscular mycorrhizal fungus.</title>
        <authorList>
            <person name="Chen E.C.H."/>
            <person name="Morin E."/>
            <person name="Baudet D."/>
            <person name="Noel J."/>
            <person name="Ndikumana S."/>
            <person name="Charron P."/>
            <person name="St-Onge C."/>
            <person name="Giorgi J."/>
            <person name="Grigoriev I.V."/>
            <person name="Roux C."/>
            <person name="Martin F.M."/>
            <person name="Corradi N."/>
        </authorList>
    </citation>
    <scope>NUCLEOTIDE SEQUENCE [LARGE SCALE GENOMIC DNA]</scope>
    <source>
        <strain evidence="2 3">A1</strain>
    </source>
</reference>
<dbReference type="AlphaFoldDB" id="A0A2N0QWR1"/>
<comment type="caution">
    <text evidence="2">The sequence shown here is derived from an EMBL/GenBank/DDBJ whole genome shotgun (WGS) entry which is preliminary data.</text>
</comment>
<accession>A0A2N0QWR1</accession>
<reference evidence="2 3" key="2">
    <citation type="submission" date="2017-10" db="EMBL/GenBank/DDBJ databases">
        <title>Genome analyses suggest a sexual origin of heterokaryosis in a supposedly ancient asexual fungus.</title>
        <authorList>
            <person name="Corradi N."/>
            <person name="Sedzielewska K."/>
            <person name="Noel J."/>
            <person name="Charron P."/>
            <person name="Farinelli L."/>
            <person name="Marton T."/>
            <person name="Kruger M."/>
            <person name="Pelin A."/>
            <person name="Brachmann A."/>
            <person name="Corradi N."/>
        </authorList>
    </citation>
    <scope>NUCLEOTIDE SEQUENCE [LARGE SCALE GENOMIC DNA]</scope>
    <source>
        <strain evidence="2 3">A1</strain>
    </source>
</reference>
<name>A0A2N0QWR1_9GLOM</name>
<gene>
    <name evidence="2" type="ORF">RhiirA1_475547</name>
</gene>
<evidence type="ECO:0000256" key="1">
    <source>
        <dbReference type="SAM" id="MobiDB-lite"/>
    </source>
</evidence>
<evidence type="ECO:0000313" key="2">
    <source>
        <dbReference type="EMBL" id="PKC55476.1"/>
    </source>
</evidence>